<evidence type="ECO:0000259" key="1">
    <source>
        <dbReference type="Pfam" id="PF03551"/>
    </source>
</evidence>
<name>A0A401ZTF9_9CHLR</name>
<evidence type="ECO:0000313" key="2">
    <source>
        <dbReference type="EMBL" id="GCE10179.1"/>
    </source>
</evidence>
<dbReference type="Gene3D" id="1.10.10.10">
    <property type="entry name" value="Winged helix-like DNA-binding domain superfamily/Winged helix DNA-binding domain"/>
    <property type="match status" value="1"/>
</dbReference>
<keyword evidence="3" id="KW-1185">Reference proteome</keyword>
<dbReference type="EMBL" id="BIFR01000001">
    <property type="protein sequence ID" value="GCE10179.1"/>
    <property type="molecule type" value="Genomic_DNA"/>
</dbReference>
<dbReference type="Proteomes" id="UP000287352">
    <property type="component" value="Unassembled WGS sequence"/>
</dbReference>
<dbReference type="SUPFAM" id="SSF46785">
    <property type="entry name" value="Winged helix' DNA-binding domain"/>
    <property type="match status" value="1"/>
</dbReference>
<dbReference type="Pfam" id="PF03551">
    <property type="entry name" value="PadR"/>
    <property type="match status" value="1"/>
</dbReference>
<proteinExistence type="predicted"/>
<dbReference type="InterPro" id="IPR036388">
    <property type="entry name" value="WH-like_DNA-bd_sf"/>
</dbReference>
<dbReference type="PANTHER" id="PTHR33169:SF13">
    <property type="entry name" value="PADR-FAMILY TRANSCRIPTIONAL REGULATOR"/>
    <property type="match status" value="1"/>
</dbReference>
<gene>
    <name evidence="2" type="ORF">KTT_00380</name>
</gene>
<feature type="domain" description="Transcription regulator PadR N-terminal" evidence="1">
    <location>
        <begin position="22"/>
        <end position="97"/>
    </location>
</feature>
<comment type="caution">
    <text evidence="2">The sequence shown here is derived from an EMBL/GenBank/DDBJ whole genome shotgun (WGS) entry which is preliminary data.</text>
</comment>
<dbReference type="AlphaFoldDB" id="A0A401ZTF9"/>
<organism evidence="2 3">
    <name type="scientific">Tengunoibacter tsumagoiensis</name>
    <dbReference type="NCBI Taxonomy" id="2014871"/>
    <lineage>
        <taxon>Bacteria</taxon>
        <taxon>Bacillati</taxon>
        <taxon>Chloroflexota</taxon>
        <taxon>Ktedonobacteria</taxon>
        <taxon>Ktedonobacterales</taxon>
        <taxon>Dictyobacteraceae</taxon>
        <taxon>Tengunoibacter</taxon>
    </lineage>
</organism>
<accession>A0A401ZTF9</accession>
<reference evidence="3" key="1">
    <citation type="submission" date="2018-12" db="EMBL/GenBank/DDBJ databases">
        <title>Tengunoibacter tsumagoiensis gen. nov., sp. nov., Dictyobacter kobayashii sp. nov., D. alpinus sp. nov., and D. joshuensis sp. nov. and description of Dictyobacteraceae fam. nov. within the order Ktedonobacterales isolated from Tengu-no-mugimeshi.</title>
        <authorList>
            <person name="Wang C.M."/>
            <person name="Zheng Y."/>
            <person name="Sakai Y."/>
            <person name="Toyoda A."/>
            <person name="Minakuchi Y."/>
            <person name="Abe K."/>
            <person name="Yokota A."/>
            <person name="Yabe S."/>
        </authorList>
    </citation>
    <scope>NUCLEOTIDE SEQUENCE [LARGE SCALE GENOMIC DNA]</scope>
    <source>
        <strain evidence="3">Uno3</strain>
    </source>
</reference>
<sequence length="125" mass="14019">MGPVQRRDPLSMLPLTPAVLHILLALVDGERHGYSIMQEVVARSEGTMRMGPGTLYGSIKRMLADGLIEEAGERTDSKGDDERRRYYRLTDFGLRVVRAEVARLEQLVQVAHGKKMLWQLEGGLS</sequence>
<dbReference type="InterPro" id="IPR005149">
    <property type="entry name" value="Tscrpt_reg_PadR_N"/>
</dbReference>
<evidence type="ECO:0000313" key="3">
    <source>
        <dbReference type="Proteomes" id="UP000287352"/>
    </source>
</evidence>
<dbReference type="PANTHER" id="PTHR33169">
    <property type="entry name" value="PADR-FAMILY TRANSCRIPTIONAL REGULATOR"/>
    <property type="match status" value="1"/>
</dbReference>
<protein>
    <submittedName>
        <fullName evidence="2">PadR family transcriptional regulator</fullName>
    </submittedName>
</protein>
<dbReference type="InterPro" id="IPR052509">
    <property type="entry name" value="Metal_resp_DNA-bind_regulator"/>
</dbReference>
<dbReference type="InterPro" id="IPR036390">
    <property type="entry name" value="WH_DNA-bd_sf"/>
</dbReference>